<dbReference type="EMBL" id="MH051257">
    <property type="protein sequence ID" value="AVR77267.1"/>
    <property type="molecule type" value="Genomic_DNA"/>
</dbReference>
<dbReference type="KEGG" id="vg:60332503"/>
<reference evidence="3" key="1">
    <citation type="submission" date="2018-03" db="EMBL/GenBank/DDBJ databases">
        <authorList>
            <person name="Keele B.F."/>
        </authorList>
    </citation>
    <scope>NUCLEOTIDE SEQUENCE [LARGE SCALE GENOMIC DNA]</scope>
</reference>
<protein>
    <submittedName>
        <fullName evidence="2">Uncharacterized protein</fullName>
    </submittedName>
</protein>
<proteinExistence type="predicted"/>
<evidence type="ECO:0000313" key="3">
    <source>
        <dbReference type="Proteomes" id="UP000244848"/>
    </source>
</evidence>
<accession>A0A2R4AQF9</accession>
<dbReference type="Proteomes" id="UP000244848">
    <property type="component" value="Segment"/>
</dbReference>
<dbReference type="RefSeq" id="YP_009960995.1">
    <property type="nucleotide sequence ID" value="NC_051695.1"/>
</dbReference>
<keyword evidence="3" id="KW-1185">Reference proteome</keyword>
<organism evidence="2 3">
    <name type="scientific">Mycobacterium phage OwlsT2W</name>
    <dbReference type="NCBI Taxonomy" id="2126954"/>
    <lineage>
        <taxon>Viruses</taxon>
        <taxon>Duplodnaviria</taxon>
        <taxon>Heunggongvirae</taxon>
        <taxon>Uroviricota</taxon>
        <taxon>Caudoviricetes</taxon>
        <taxon>Gracegardnervirinae</taxon>
        <taxon>Cheoctovirus</taxon>
        <taxon>Cheoctovirus owlsT2W</taxon>
    </lineage>
</organism>
<sequence length="53" mass="5720">MGHMPRTILGPHMTYTIGIVAHTSPPQTKPQPNATSSASNGTYRQQHPNKSGH</sequence>
<feature type="region of interest" description="Disordered" evidence="1">
    <location>
        <begin position="18"/>
        <end position="53"/>
    </location>
</feature>
<dbReference type="GeneID" id="60332503"/>
<name>A0A2R4AQF9_9CAUD</name>
<evidence type="ECO:0000313" key="2">
    <source>
        <dbReference type="EMBL" id="AVR77267.1"/>
    </source>
</evidence>
<gene>
    <name evidence="2" type="primary">101</name>
    <name evidence="2" type="ORF">SEA_OWLST2W_101</name>
</gene>
<feature type="compositionally biased region" description="Polar residues" evidence="1">
    <location>
        <begin position="24"/>
        <end position="53"/>
    </location>
</feature>
<evidence type="ECO:0000256" key="1">
    <source>
        <dbReference type="SAM" id="MobiDB-lite"/>
    </source>
</evidence>